<dbReference type="PANTHER" id="PTHR10827">
    <property type="entry name" value="RETICULOCALBIN"/>
    <property type="match status" value="1"/>
</dbReference>
<dbReference type="InterPro" id="IPR018247">
    <property type="entry name" value="EF_Hand_1_Ca_BS"/>
</dbReference>
<evidence type="ECO:0000313" key="6">
    <source>
        <dbReference type="EMBL" id="CAH1113735.1"/>
    </source>
</evidence>
<evidence type="ECO:0000256" key="3">
    <source>
        <dbReference type="ARBA" id="ARBA00022837"/>
    </source>
</evidence>
<dbReference type="EMBL" id="OV651819">
    <property type="protein sequence ID" value="CAH1113735.1"/>
    <property type="molecule type" value="Genomic_DNA"/>
</dbReference>
<keyword evidence="3" id="KW-0106">Calcium</keyword>
<dbReference type="PROSITE" id="PS50222">
    <property type="entry name" value="EF_HAND_2"/>
    <property type="match status" value="3"/>
</dbReference>
<feature type="domain" description="EF-hand" evidence="5">
    <location>
        <begin position="235"/>
        <end position="270"/>
    </location>
</feature>
<dbReference type="GO" id="GO:0005783">
    <property type="term" value="C:endoplasmic reticulum"/>
    <property type="evidence" value="ECO:0007669"/>
    <property type="project" value="TreeGrafter"/>
</dbReference>
<keyword evidence="2" id="KW-0677">Repeat</keyword>
<sequence>MWNIFNKMSFSTNLKYLECLRWSYTVPILCYMAFLFMIWMLAVPLKQNIKIVKELNVDSEDTFEIRIKNSNFNTDKKPEEEIEQKNEYLVNVDDEEYLNKDSTRILMEVFEKADKNNNKKLDNKELAQWIRHKIVEHITSAVGSNYELFNLIDINPRNGVITWKEYHTYFLKKRGFSDKYVGDHDERRHKGMQRSLKEKIMRDKASWMEAAKSNPDSLTLDEFLAFTHPESSITNQLVLVDELFDKFDRDGDELLTENEFAILQTEGNGDETLIVRQDENERRAEFRKTIDLNGDGKADRRELLHYVAPQSPRHSEHEAEALLSLADNDHDGMLSLDEILAHPDLFLKSKMVDTARSFHDEF</sequence>
<evidence type="ECO:0000259" key="5">
    <source>
        <dbReference type="PROSITE" id="PS50222"/>
    </source>
</evidence>
<dbReference type="PANTHER" id="PTHR10827:SF98">
    <property type="entry name" value="45 KDA CALCIUM-BINDING PROTEIN"/>
    <property type="match status" value="1"/>
</dbReference>
<keyword evidence="4" id="KW-0812">Transmembrane</keyword>
<accession>A0A9P0GFB3</accession>
<dbReference type="AlphaFoldDB" id="A0A9P0GFB3"/>
<evidence type="ECO:0000256" key="1">
    <source>
        <dbReference type="ARBA" id="ARBA00022723"/>
    </source>
</evidence>
<feature type="domain" description="EF-hand" evidence="5">
    <location>
        <begin position="314"/>
        <end position="349"/>
    </location>
</feature>
<keyword evidence="7" id="KW-1185">Reference proteome</keyword>
<dbReference type="SUPFAM" id="SSF47473">
    <property type="entry name" value="EF-hand"/>
    <property type="match status" value="2"/>
</dbReference>
<dbReference type="GO" id="GO:0005509">
    <property type="term" value="F:calcium ion binding"/>
    <property type="evidence" value="ECO:0007669"/>
    <property type="project" value="InterPro"/>
</dbReference>
<dbReference type="OrthoDB" id="9978834at2759"/>
<protein>
    <recommendedName>
        <fullName evidence="5">EF-hand domain-containing protein</fullName>
    </recommendedName>
</protein>
<proteinExistence type="predicted"/>
<evidence type="ECO:0000256" key="2">
    <source>
        <dbReference type="ARBA" id="ARBA00022737"/>
    </source>
</evidence>
<dbReference type="Gene3D" id="1.10.238.10">
    <property type="entry name" value="EF-hand"/>
    <property type="match status" value="3"/>
</dbReference>
<evidence type="ECO:0000256" key="4">
    <source>
        <dbReference type="SAM" id="Phobius"/>
    </source>
</evidence>
<feature type="transmembrane region" description="Helical" evidence="4">
    <location>
        <begin position="20"/>
        <end position="43"/>
    </location>
</feature>
<feature type="domain" description="EF-hand" evidence="5">
    <location>
        <begin position="101"/>
        <end position="136"/>
    </location>
</feature>
<keyword evidence="1" id="KW-0479">Metal-binding</keyword>
<dbReference type="PROSITE" id="PS00018">
    <property type="entry name" value="EF_HAND_1"/>
    <property type="match status" value="2"/>
</dbReference>
<dbReference type="InterPro" id="IPR002048">
    <property type="entry name" value="EF_hand_dom"/>
</dbReference>
<reference evidence="6" key="1">
    <citation type="submission" date="2022-01" db="EMBL/GenBank/DDBJ databases">
        <authorList>
            <person name="King R."/>
        </authorList>
    </citation>
    <scope>NUCLEOTIDE SEQUENCE</scope>
</reference>
<organism evidence="6 7">
    <name type="scientific">Psylliodes chrysocephalus</name>
    <dbReference type="NCBI Taxonomy" id="3402493"/>
    <lineage>
        <taxon>Eukaryota</taxon>
        <taxon>Metazoa</taxon>
        <taxon>Ecdysozoa</taxon>
        <taxon>Arthropoda</taxon>
        <taxon>Hexapoda</taxon>
        <taxon>Insecta</taxon>
        <taxon>Pterygota</taxon>
        <taxon>Neoptera</taxon>
        <taxon>Endopterygota</taxon>
        <taxon>Coleoptera</taxon>
        <taxon>Polyphaga</taxon>
        <taxon>Cucujiformia</taxon>
        <taxon>Chrysomeloidea</taxon>
        <taxon>Chrysomelidae</taxon>
        <taxon>Galerucinae</taxon>
        <taxon>Alticini</taxon>
        <taxon>Psylliodes</taxon>
    </lineage>
</organism>
<keyword evidence="4" id="KW-0472">Membrane</keyword>
<evidence type="ECO:0000313" key="7">
    <source>
        <dbReference type="Proteomes" id="UP001153636"/>
    </source>
</evidence>
<dbReference type="Proteomes" id="UP001153636">
    <property type="component" value="Chromosome 7"/>
</dbReference>
<dbReference type="InterPro" id="IPR011992">
    <property type="entry name" value="EF-hand-dom_pair"/>
</dbReference>
<dbReference type="SMART" id="SM00054">
    <property type="entry name" value="EFh"/>
    <property type="match status" value="3"/>
</dbReference>
<dbReference type="Pfam" id="PF13499">
    <property type="entry name" value="EF-hand_7"/>
    <property type="match status" value="1"/>
</dbReference>
<keyword evidence="4" id="KW-1133">Transmembrane helix</keyword>
<name>A0A9P0GFB3_9CUCU</name>
<dbReference type="GO" id="GO:0017156">
    <property type="term" value="P:calcium-ion regulated exocytosis"/>
    <property type="evidence" value="ECO:0007669"/>
    <property type="project" value="TreeGrafter"/>
</dbReference>
<gene>
    <name evidence="6" type="ORF">PSYICH_LOCUS13125</name>
</gene>